<dbReference type="InterPro" id="IPR036874">
    <property type="entry name" value="Carbonic_anhydrase_sf"/>
</dbReference>
<dbReference type="Pfam" id="PF20393">
    <property type="entry name" value="Pro_CA_2"/>
    <property type="match status" value="1"/>
</dbReference>
<reference evidence="1 2" key="1">
    <citation type="submission" date="2017-09" db="EMBL/GenBank/DDBJ databases">
        <title>Depth-based differentiation of microbial function through sediment-hosted aquifers and enrichment of novel symbionts in the deep terrestrial subsurface.</title>
        <authorList>
            <person name="Probst A.J."/>
            <person name="Ladd B."/>
            <person name="Jarett J.K."/>
            <person name="Geller-Mcgrath D.E."/>
            <person name="Sieber C.M."/>
            <person name="Emerson J.B."/>
            <person name="Anantharaman K."/>
            <person name="Thomas B.C."/>
            <person name="Malmstrom R."/>
            <person name="Stieglmeier M."/>
            <person name="Klingl A."/>
            <person name="Woyke T."/>
            <person name="Ryan C.M."/>
            <person name="Banfield J.F."/>
        </authorList>
    </citation>
    <scope>NUCLEOTIDE SEQUENCE [LARGE SCALE GENOMIC DNA]</scope>
    <source>
        <strain evidence="1">CG15_BIG_FIL_POST_REV_8_21_14_020_45_12</strain>
    </source>
</reference>
<protein>
    <recommendedName>
        <fullName evidence="3">Carbonic anhydrase</fullName>
    </recommendedName>
</protein>
<proteinExistence type="predicted"/>
<name>A0A2M7H4L0_9BACT</name>
<evidence type="ECO:0000313" key="1">
    <source>
        <dbReference type="EMBL" id="PIW37151.1"/>
    </source>
</evidence>
<sequence>MDYRFVDSFYKEAHALGIEHSYDRVAIAGDIKNVVRPSKPGDAELILRQIEISKELHDIEEVVIISHQNCGAYGELAGLSADQELSVHTQDLLAAREIIISRVPGIRVLTFFATLKEGDHNNIMALKKLLHDSTSGNTRSTYQQAVV</sequence>
<dbReference type="InterPro" id="IPR046871">
    <property type="entry name" value="Pro_CA_2"/>
</dbReference>
<comment type="caution">
    <text evidence="1">The sequence shown here is derived from an EMBL/GenBank/DDBJ whole genome shotgun (WGS) entry which is preliminary data.</text>
</comment>
<gene>
    <name evidence="1" type="ORF">COW24_01675</name>
</gene>
<dbReference type="GO" id="GO:0008270">
    <property type="term" value="F:zinc ion binding"/>
    <property type="evidence" value="ECO:0007669"/>
    <property type="project" value="InterPro"/>
</dbReference>
<evidence type="ECO:0000313" key="2">
    <source>
        <dbReference type="Proteomes" id="UP000230292"/>
    </source>
</evidence>
<organism evidence="1 2">
    <name type="scientific">Candidatus Kerfeldbacteria bacterium CG15_BIG_FIL_POST_REV_8_21_14_020_45_12</name>
    <dbReference type="NCBI Taxonomy" id="2014247"/>
    <lineage>
        <taxon>Bacteria</taxon>
        <taxon>Candidatus Kerfeldiibacteriota</taxon>
    </lineage>
</organism>
<dbReference type="AlphaFoldDB" id="A0A2M7H4L0"/>
<dbReference type="Proteomes" id="UP000230292">
    <property type="component" value="Unassembled WGS sequence"/>
</dbReference>
<accession>A0A2M7H4L0</accession>
<dbReference type="GO" id="GO:0004089">
    <property type="term" value="F:carbonate dehydratase activity"/>
    <property type="evidence" value="ECO:0007669"/>
    <property type="project" value="InterPro"/>
</dbReference>
<evidence type="ECO:0008006" key="3">
    <source>
        <dbReference type="Google" id="ProtNLM"/>
    </source>
</evidence>
<dbReference type="EMBL" id="PFGC01000020">
    <property type="protein sequence ID" value="PIW37151.1"/>
    <property type="molecule type" value="Genomic_DNA"/>
</dbReference>
<dbReference type="SUPFAM" id="SSF53056">
    <property type="entry name" value="beta-carbonic anhydrase, cab"/>
    <property type="match status" value="1"/>
</dbReference>